<protein>
    <recommendedName>
        <fullName evidence="15">Ribonuclease 3</fullName>
        <ecNumber evidence="15">3.1.26.3</ecNumber>
    </recommendedName>
    <alternativeName>
        <fullName evidence="15">Ribonuclease III</fullName>
        <shortName evidence="15">RNase III</shortName>
    </alternativeName>
</protein>
<dbReference type="SUPFAM" id="SSF69065">
    <property type="entry name" value="RNase III domain-like"/>
    <property type="match status" value="1"/>
</dbReference>
<evidence type="ECO:0000313" key="19">
    <source>
        <dbReference type="Proteomes" id="UP000195787"/>
    </source>
</evidence>
<keyword evidence="14 15" id="KW-0694">RNA-binding</keyword>
<evidence type="ECO:0000313" key="18">
    <source>
        <dbReference type="EMBL" id="SJM56610.1"/>
    </source>
</evidence>
<dbReference type="GO" id="GO:0046872">
    <property type="term" value="F:metal ion binding"/>
    <property type="evidence" value="ECO:0007669"/>
    <property type="project" value="UniProtKB-KW"/>
</dbReference>
<keyword evidence="5 15" id="KW-0963">Cytoplasm</keyword>
<dbReference type="HAMAP" id="MF_00104">
    <property type="entry name" value="RNase_III"/>
    <property type="match status" value="1"/>
</dbReference>
<evidence type="ECO:0000256" key="14">
    <source>
        <dbReference type="ARBA" id="ARBA00022884"/>
    </source>
</evidence>
<evidence type="ECO:0000256" key="12">
    <source>
        <dbReference type="ARBA" id="ARBA00022801"/>
    </source>
</evidence>
<dbReference type="GO" id="GO:0004525">
    <property type="term" value="F:ribonuclease III activity"/>
    <property type="evidence" value="ECO:0007669"/>
    <property type="project" value="UniProtKB-UniRule"/>
</dbReference>
<accession>A0A1R4FKS5</accession>
<keyword evidence="13 15" id="KW-0460">Magnesium</keyword>
<keyword evidence="6 15" id="KW-0698">rRNA processing</keyword>
<keyword evidence="15" id="KW-0699">rRNA-binding</keyword>
<keyword evidence="12 15" id="KW-0378">Hydrolase</keyword>
<feature type="binding site" evidence="15">
    <location>
        <position position="45"/>
    </location>
    <ligand>
        <name>Mg(2+)</name>
        <dbReference type="ChEBI" id="CHEBI:18420"/>
    </ligand>
</feature>
<dbReference type="InterPro" id="IPR014720">
    <property type="entry name" value="dsRBD_dom"/>
</dbReference>
<evidence type="ECO:0000256" key="15">
    <source>
        <dbReference type="HAMAP-Rule" id="MF_00104"/>
    </source>
</evidence>
<comment type="subcellular location">
    <subcellularLocation>
        <location evidence="2 15">Cytoplasm</location>
    </subcellularLocation>
</comment>
<feature type="active site" evidence="15">
    <location>
        <position position="49"/>
    </location>
</feature>
<dbReference type="FunFam" id="1.10.1520.10:FF:000001">
    <property type="entry name" value="Ribonuclease 3"/>
    <property type="match status" value="1"/>
</dbReference>
<dbReference type="GO" id="GO:0003725">
    <property type="term" value="F:double-stranded RNA binding"/>
    <property type="evidence" value="ECO:0007669"/>
    <property type="project" value="TreeGrafter"/>
</dbReference>
<comment type="similarity">
    <text evidence="3">Belongs to the ribonuclease III family.</text>
</comment>
<dbReference type="EMBL" id="FUHU01000026">
    <property type="protein sequence ID" value="SJM56610.1"/>
    <property type="molecule type" value="Genomic_DNA"/>
</dbReference>
<evidence type="ECO:0000256" key="7">
    <source>
        <dbReference type="ARBA" id="ARBA00022664"/>
    </source>
</evidence>
<proteinExistence type="inferred from homology"/>
<evidence type="ECO:0000256" key="3">
    <source>
        <dbReference type="ARBA" id="ARBA00010183"/>
    </source>
</evidence>
<evidence type="ECO:0000256" key="2">
    <source>
        <dbReference type="ARBA" id="ARBA00004496"/>
    </source>
</evidence>
<evidence type="ECO:0000256" key="10">
    <source>
        <dbReference type="ARBA" id="ARBA00022723"/>
    </source>
</evidence>
<dbReference type="PANTHER" id="PTHR11207:SF0">
    <property type="entry name" value="RIBONUCLEASE 3"/>
    <property type="match status" value="1"/>
</dbReference>
<dbReference type="GO" id="GO:0042802">
    <property type="term" value="F:identical protein binding"/>
    <property type="evidence" value="ECO:0007669"/>
    <property type="project" value="UniProtKB-ARBA"/>
</dbReference>
<dbReference type="NCBIfam" id="TIGR02191">
    <property type="entry name" value="RNaseIII"/>
    <property type="match status" value="1"/>
</dbReference>
<dbReference type="RefSeq" id="WP_086991464.1">
    <property type="nucleotide sequence ID" value="NZ_FUHU01000026.1"/>
</dbReference>
<dbReference type="InterPro" id="IPR000999">
    <property type="entry name" value="RNase_III_dom"/>
</dbReference>
<reference evidence="18 19" key="1">
    <citation type="submission" date="2017-02" db="EMBL/GenBank/DDBJ databases">
        <authorList>
            <person name="Peterson S.W."/>
        </authorList>
    </citation>
    <scope>NUCLEOTIDE SEQUENCE [LARGE SCALE GENOMIC DNA]</scope>
    <source>
        <strain evidence="18 19">LMG 22410</strain>
    </source>
</reference>
<dbReference type="CDD" id="cd00593">
    <property type="entry name" value="RIBOc"/>
    <property type="match status" value="1"/>
</dbReference>
<dbReference type="PANTHER" id="PTHR11207">
    <property type="entry name" value="RIBONUCLEASE III"/>
    <property type="match status" value="1"/>
</dbReference>
<keyword evidence="8 15" id="KW-0819">tRNA processing</keyword>
<feature type="binding site" evidence="15">
    <location>
        <position position="118"/>
    </location>
    <ligand>
        <name>Mg(2+)</name>
        <dbReference type="ChEBI" id="CHEBI:18420"/>
    </ligand>
</feature>
<organism evidence="18 19">
    <name type="scientific">Agrococcus casei LMG 22410</name>
    <dbReference type="NCBI Taxonomy" id="1255656"/>
    <lineage>
        <taxon>Bacteria</taxon>
        <taxon>Bacillati</taxon>
        <taxon>Actinomycetota</taxon>
        <taxon>Actinomycetes</taxon>
        <taxon>Micrococcales</taxon>
        <taxon>Microbacteriaceae</taxon>
        <taxon>Agrococcus</taxon>
    </lineage>
</organism>
<comment type="function">
    <text evidence="15">Digests double-stranded RNA. Involved in the processing of primary rRNA transcript to yield the immediate precursors to the large and small rRNAs (23S and 16S). Processes some mRNAs, and tRNAs when they are encoded in the rRNA operon. Processes pre-crRNA and tracrRNA of type II CRISPR loci if present in the organism.</text>
</comment>
<sequence>MSEADYGSLNEKLGVDIDSELLVLALTHPSWAYEHGGVPHNERLEFLGDTILGQAITIELYHRYPDVDEGELSRRRAGVVSGLALAEVARSIGLGDYLRLGRGEEKTGGRSRDSILANTMEAVFGAAYLSAGHEPASQLVLRLVGPLLDDAARFGAALDPKTSLQELADSLGRGAPAYSVASSGPDHARSFVAEVSIDDAVVGEGTGSSKRQAEMAAALEAWKQLRNDA</sequence>
<evidence type="ECO:0000256" key="4">
    <source>
        <dbReference type="ARBA" id="ARBA00011738"/>
    </source>
</evidence>
<gene>
    <name evidence="15" type="primary">rnc</name>
    <name evidence="18" type="ORF">CZ674_05055</name>
</gene>
<dbReference type="PROSITE" id="PS50142">
    <property type="entry name" value="RNASE_3_2"/>
    <property type="match status" value="1"/>
</dbReference>
<evidence type="ECO:0000256" key="8">
    <source>
        <dbReference type="ARBA" id="ARBA00022694"/>
    </source>
</evidence>
<dbReference type="EC" id="3.1.26.3" evidence="15"/>
<dbReference type="CDD" id="cd10845">
    <property type="entry name" value="DSRM_RNAse_III_family"/>
    <property type="match status" value="1"/>
</dbReference>
<comment type="catalytic activity">
    <reaction evidence="1 15">
        <text>Endonucleolytic cleavage to 5'-phosphomonoester.</text>
        <dbReference type="EC" id="3.1.26.3"/>
    </reaction>
</comment>
<dbReference type="SUPFAM" id="SSF54768">
    <property type="entry name" value="dsRNA-binding domain-like"/>
    <property type="match status" value="1"/>
</dbReference>
<dbReference type="Gene3D" id="3.30.160.20">
    <property type="match status" value="1"/>
</dbReference>
<keyword evidence="9 15" id="KW-0540">Nuclease</keyword>
<keyword evidence="11 15" id="KW-0255">Endonuclease</keyword>
<dbReference type="Pfam" id="PF00035">
    <property type="entry name" value="dsrm"/>
    <property type="match status" value="1"/>
</dbReference>
<feature type="domain" description="DRBM" evidence="16">
    <location>
        <begin position="159"/>
        <end position="227"/>
    </location>
</feature>
<evidence type="ECO:0000256" key="1">
    <source>
        <dbReference type="ARBA" id="ARBA00000109"/>
    </source>
</evidence>
<dbReference type="SMART" id="SM00358">
    <property type="entry name" value="DSRM"/>
    <property type="match status" value="1"/>
</dbReference>
<evidence type="ECO:0000256" key="9">
    <source>
        <dbReference type="ARBA" id="ARBA00022722"/>
    </source>
</evidence>
<name>A0A1R4FKS5_9MICO</name>
<dbReference type="Proteomes" id="UP000195787">
    <property type="component" value="Unassembled WGS sequence"/>
</dbReference>
<evidence type="ECO:0000259" key="17">
    <source>
        <dbReference type="PROSITE" id="PS50142"/>
    </source>
</evidence>
<evidence type="ECO:0000256" key="13">
    <source>
        <dbReference type="ARBA" id="ARBA00022842"/>
    </source>
</evidence>
<comment type="subunit">
    <text evidence="4 15">Homodimer.</text>
</comment>
<keyword evidence="19" id="KW-1185">Reference proteome</keyword>
<dbReference type="InterPro" id="IPR011907">
    <property type="entry name" value="RNase_III"/>
</dbReference>
<dbReference type="AlphaFoldDB" id="A0A1R4FKS5"/>
<keyword evidence="7 15" id="KW-0507">mRNA processing</keyword>
<evidence type="ECO:0000256" key="11">
    <source>
        <dbReference type="ARBA" id="ARBA00022759"/>
    </source>
</evidence>
<dbReference type="SMART" id="SM00535">
    <property type="entry name" value="RIBOc"/>
    <property type="match status" value="1"/>
</dbReference>
<dbReference type="FunFam" id="3.30.160.20:FF:000003">
    <property type="entry name" value="Ribonuclease 3"/>
    <property type="match status" value="1"/>
</dbReference>
<dbReference type="InterPro" id="IPR036389">
    <property type="entry name" value="RNase_III_sf"/>
</dbReference>
<evidence type="ECO:0000256" key="5">
    <source>
        <dbReference type="ARBA" id="ARBA00022490"/>
    </source>
</evidence>
<dbReference type="GO" id="GO:0010468">
    <property type="term" value="P:regulation of gene expression"/>
    <property type="evidence" value="ECO:0007669"/>
    <property type="project" value="TreeGrafter"/>
</dbReference>
<comment type="cofactor">
    <cofactor evidence="15">
        <name>Mg(2+)</name>
        <dbReference type="ChEBI" id="CHEBI:18420"/>
    </cofactor>
</comment>
<feature type="binding site" evidence="15">
    <location>
        <position position="121"/>
    </location>
    <ligand>
        <name>Mg(2+)</name>
        <dbReference type="ChEBI" id="CHEBI:18420"/>
    </ligand>
</feature>
<feature type="domain" description="RNase III" evidence="17">
    <location>
        <begin position="6"/>
        <end position="132"/>
    </location>
</feature>
<evidence type="ECO:0000256" key="6">
    <source>
        <dbReference type="ARBA" id="ARBA00022552"/>
    </source>
</evidence>
<feature type="active site" evidence="15">
    <location>
        <position position="121"/>
    </location>
</feature>
<evidence type="ECO:0000259" key="16">
    <source>
        <dbReference type="PROSITE" id="PS50137"/>
    </source>
</evidence>
<dbReference type="GO" id="GO:0006397">
    <property type="term" value="P:mRNA processing"/>
    <property type="evidence" value="ECO:0007669"/>
    <property type="project" value="UniProtKB-UniRule"/>
</dbReference>
<dbReference type="GO" id="GO:0019843">
    <property type="term" value="F:rRNA binding"/>
    <property type="evidence" value="ECO:0007669"/>
    <property type="project" value="UniProtKB-KW"/>
</dbReference>
<dbReference type="GO" id="GO:0005737">
    <property type="term" value="C:cytoplasm"/>
    <property type="evidence" value="ECO:0007669"/>
    <property type="project" value="UniProtKB-SubCell"/>
</dbReference>
<keyword evidence="10 15" id="KW-0479">Metal-binding</keyword>
<dbReference type="Gene3D" id="1.10.1520.10">
    <property type="entry name" value="Ribonuclease III domain"/>
    <property type="match status" value="1"/>
</dbReference>
<dbReference type="GO" id="GO:0008033">
    <property type="term" value="P:tRNA processing"/>
    <property type="evidence" value="ECO:0007669"/>
    <property type="project" value="UniProtKB-KW"/>
</dbReference>
<dbReference type="Pfam" id="PF14622">
    <property type="entry name" value="Ribonucleas_3_3"/>
    <property type="match status" value="1"/>
</dbReference>
<dbReference type="PROSITE" id="PS50137">
    <property type="entry name" value="DS_RBD"/>
    <property type="match status" value="1"/>
</dbReference>
<dbReference type="GeneID" id="303172577"/>
<dbReference type="GO" id="GO:0006364">
    <property type="term" value="P:rRNA processing"/>
    <property type="evidence" value="ECO:0007669"/>
    <property type="project" value="UniProtKB-UniRule"/>
</dbReference>
<dbReference type="OrthoDB" id="9805026at2"/>